<dbReference type="PANTHER" id="PTHR45765:SF1">
    <property type="entry name" value="METHIONINE--TRNA LIGASE, CYTOPLASMIC"/>
    <property type="match status" value="1"/>
</dbReference>
<feature type="binding site" evidence="14">
    <location>
        <position position="158"/>
    </location>
    <ligand>
        <name>Zn(2+)</name>
        <dbReference type="ChEBI" id="CHEBI:29105"/>
    </ligand>
</feature>
<dbReference type="Gene3D" id="2.40.50.140">
    <property type="entry name" value="Nucleic acid-binding proteins"/>
    <property type="match status" value="1"/>
</dbReference>
<evidence type="ECO:0000313" key="18">
    <source>
        <dbReference type="Proteomes" id="UP001272052"/>
    </source>
</evidence>
<feature type="region of interest" description="Disordered" evidence="15">
    <location>
        <begin position="574"/>
        <end position="596"/>
    </location>
</feature>
<evidence type="ECO:0000256" key="15">
    <source>
        <dbReference type="SAM" id="MobiDB-lite"/>
    </source>
</evidence>
<dbReference type="PANTHER" id="PTHR45765">
    <property type="entry name" value="METHIONINE--TRNA LIGASE"/>
    <property type="match status" value="1"/>
</dbReference>
<comment type="function">
    <text evidence="14">Is required not only for elongation of protein synthesis but also for the initiation of all mRNA translation through initiator tRNA(fMet) aminoacylation.</text>
</comment>
<dbReference type="HAMAP" id="MF_00098">
    <property type="entry name" value="Met_tRNA_synth_type1"/>
    <property type="match status" value="1"/>
</dbReference>
<evidence type="ECO:0000256" key="5">
    <source>
        <dbReference type="ARBA" id="ARBA00022598"/>
    </source>
</evidence>
<keyword evidence="11 14" id="KW-0648">Protein biosynthesis</keyword>
<keyword evidence="4 14" id="KW-0820">tRNA-binding</keyword>
<evidence type="ECO:0000256" key="13">
    <source>
        <dbReference type="ARBA" id="ARBA00047364"/>
    </source>
</evidence>
<evidence type="ECO:0000256" key="12">
    <source>
        <dbReference type="ARBA" id="ARBA00023146"/>
    </source>
</evidence>
<feature type="short sequence motif" description="'KMSKS' region" evidence="14">
    <location>
        <begin position="337"/>
        <end position="341"/>
    </location>
</feature>
<feature type="binding site" evidence="14">
    <location>
        <position position="146"/>
    </location>
    <ligand>
        <name>Zn(2+)</name>
        <dbReference type="ChEBI" id="CHEBI:29105"/>
    </ligand>
</feature>
<dbReference type="SUPFAM" id="SSF47323">
    <property type="entry name" value="Anticodon-binding domain of a subclass of class I aminoacyl-tRNA synthetases"/>
    <property type="match status" value="1"/>
</dbReference>
<dbReference type="SUPFAM" id="SSF57770">
    <property type="entry name" value="Methionyl-tRNA synthetase (MetRS), Zn-domain"/>
    <property type="match status" value="1"/>
</dbReference>
<dbReference type="SUPFAM" id="SSF50249">
    <property type="entry name" value="Nucleic acid-binding proteins"/>
    <property type="match status" value="1"/>
</dbReference>
<dbReference type="SUPFAM" id="SSF52374">
    <property type="entry name" value="Nucleotidylyl transferase"/>
    <property type="match status" value="1"/>
</dbReference>
<keyword evidence="5 14" id="KW-0436">Ligase</keyword>
<name>A0ABU3VRD8_9EURY</name>
<dbReference type="GO" id="GO:0004825">
    <property type="term" value="F:methionine-tRNA ligase activity"/>
    <property type="evidence" value="ECO:0007669"/>
    <property type="project" value="UniProtKB-EC"/>
</dbReference>
<evidence type="ECO:0000256" key="1">
    <source>
        <dbReference type="ARBA" id="ARBA00004496"/>
    </source>
</evidence>
<sequence length="733" mass="82126">MNQDAKPMIVTCGLPYANGMAHLGHMRTYVPADIYVRSQRKQGREVVFICGSDTHGTPVVVNAEKEGITPKELVTIYHKHFSEIFARMGVHFDAYGTTDDEENHVRTTDIVQKLIDGGYVYSKNIDIAYCPSCDRFLPDRYVEGTCPHCGVIARGDECDQGCKKPLFPGELIDPRCAVCKNPAEYRSQEHYFFKLSEFDGFLKDYLDTLRGTDNAVNYAKGWVTQGLEDWCITRNMDWGVKFPGADGLVVYVWVDAPIGYIAFTEEWAKANNDSWEKFWKAESKGTIDTQDSEIVHFIGGDIVYHHCIFWPAMLKGSGYSLPTDVVASGMVKIEDKKFSKSRGYVVWVGEDYLDQGFHPDLLRYYLSSYTSHTKELNFGWDMLQEKINSELVAVLGNLFYRSLLFASKNFGEIPNGTVEPEILKKIKQTTADAIDALKEYEFKKYSDTVMELASFANSYFQSHEPWALIKTDKEKCGEVVYNCLQLVKALAVLFEPVTPGKMQEAWIQLGLSGNVADVLYDEALVPLVPGAKLGTPEILFTKLEDDKISEMDEIAKRRVHLAMKEAGLVPDEEKLIEESKKGKKENKSEKGGKAPKCACAAGEKMDAENKTENVENVENETEILPEITIDDFFKAQIKVGKIISAEIIEKSTKLYKIMVDVGEPEPRQIVSGIRAYYEANELVDKTVCVIVNLKPAKLCGVQSQGMILAADDGSGKVSLLMPDQELEPGSDVC</sequence>
<evidence type="ECO:0000256" key="4">
    <source>
        <dbReference type="ARBA" id="ARBA00022555"/>
    </source>
</evidence>
<feature type="short sequence motif" description="'HIGH' region" evidence="14">
    <location>
        <begin position="15"/>
        <end position="25"/>
    </location>
</feature>
<keyword evidence="12 14" id="KW-0030">Aminoacyl-tRNA synthetase</keyword>
<keyword evidence="8 14" id="KW-0862">Zinc</keyword>
<comment type="similarity">
    <text evidence="14">Belongs to the class-I aminoacyl-tRNA synthetase family. MetG type 1 subfamily.</text>
</comment>
<evidence type="ECO:0000256" key="2">
    <source>
        <dbReference type="ARBA" id="ARBA00011738"/>
    </source>
</evidence>
<comment type="subunit">
    <text evidence="2 14">Homodimer.</text>
</comment>
<gene>
    <name evidence="14 17" type="primary">metG</name>
    <name evidence="17" type="ORF">MmiAt1_15840</name>
</gene>
<dbReference type="NCBIfam" id="TIGR00398">
    <property type="entry name" value="metG"/>
    <property type="match status" value="1"/>
</dbReference>
<dbReference type="CDD" id="cd00814">
    <property type="entry name" value="MetRS_core"/>
    <property type="match status" value="1"/>
</dbReference>
<dbReference type="RefSeq" id="WP_318786415.1">
    <property type="nucleotide sequence ID" value="NZ_JAWDKC010000029.1"/>
</dbReference>
<dbReference type="Proteomes" id="UP001272052">
    <property type="component" value="Unassembled WGS sequence"/>
</dbReference>
<dbReference type="NCBIfam" id="NF001100">
    <property type="entry name" value="PRK00133.1"/>
    <property type="match status" value="1"/>
</dbReference>
<comment type="cofactor">
    <cofactor evidence="14">
        <name>Zn(2+)</name>
        <dbReference type="ChEBI" id="CHEBI:29105"/>
    </cofactor>
    <text evidence="14">Binds 1 zinc ion per subunit.</text>
</comment>
<keyword evidence="18" id="KW-1185">Reference proteome</keyword>
<dbReference type="PRINTS" id="PR01041">
    <property type="entry name" value="TRNASYNTHMET"/>
</dbReference>
<accession>A0ABU3VRD8</accession>
<dbReference type="CDD" id="cd02800">
    <property type="entry name" value="tRNA_bind_EcMetRS_like"/>
    <property type="match status" value="1"/>
</dbReference>
<dbReference type="PROSITE" id="PS50886">
    <property type="entry name" value="TRBD"/>
    <property type="match status" value="1"/>
</dbReference>
<dbReference type="InterPro" id="IPR014729">
    <property type="entry name" value="Rossmann-like_a/b/a_fold"/>
</dbReference>
<dbReference type="InterPro" id="IPR029038">
    <property type="entry name" value="MetRS_Zn"/>
</dbReference>
<reference evidence="17 18" key="1">
    <citation type="submission" date="2023-06" db="EMBL/GenBank/DDBJ databases">
        <title>Genome sequence of Methanimicrococcus sp. At1.</title>
        <authorList>
            <person name="Protasov E."/>
            <person name="Platt K."/>
            <person name="Poehlein A."/>
            <person name="Daniel R."/>
            <person name="Brune A."/>
        </authorList>
    </citation>
    <scope>NUCLEOTIDE SEQUENCE [LARGE SCALE GENOMIC DNA]</scope>
    <source>
        <strain evidence="17 18">At1</strain>
    </source>
</reference>
<comment type="subcellular location">
    <subcellularLocation>
        <location evidence="1 14">Cytoplasm</location>
    </subcellularLocation>
</comment>
<comment type="catalytic activity">
    <reaction evidence="13 14">
        <text>tRNA(Met) + L-methionine + ATP = L-methionyl-tRNA(Met) + AMP + diphosphate</text>
        <dbReference type="Rhea" id="RHEA:13481"/>
        <dbReference type="Rhea" id="RHEA-COMP:9667"/>
        <dbReference type="Rhea" id="RHEA-COMP:9698"/>
        <dbReference type="ChEBI" id="CHEBI:30616"/>
        <dbReference type="ChEBI" id="CHEBI:33019"/>
        <dbReference type="ChEBI" id="CHEBI:57844"/>
        <dbReference type="ChEBI" id="CHEBI:78442"/>
        <dbReference type="ChEBI" id="CHEBI:78530"/>
        <dbReference type="ChEBI" id="CHEBI:456215"/>
        <dbReference type="EC" id="6.1.1.10"/>
    </reaction>
</comment>
<comment type="caution">
    <text evidence="17">The sequence shown here is derived from an EMBL/GenBank/DDBJ whole genome shotgun (WGS) entry which is preliminary data.</text>
</comment>
<feature type="domain" description="TRNA-binding" evidence="16">
    <location>
        <begin position="631"/>
        <end position="733"/>
    </location>
</feature>
<dbReference type="InterPro" id="IPR033911">
    <property type="entry name" value="MetRS_core"/>
</dbReference>
<feature type="binding site" evidence="14">
    <location>
        <position position="162"/>
    </location>
    <ligand>
        <name>Zn(2+)</name>
        <dbReference type="ChEBI" id="CHEBI:29105"/>
    </ligand>
</feature>
<dbReference type="InterPro" id="IPR015413">
    <property type="entry name" value="Methionyl/Leucyl_tRNA_Synth"/>
</dbReference>
<dbReference type="InterPro" id="IPR023458">
    <property type="entry name" value="Met-tRNA_ligase_1"/>
</dbReference>
<dbReference type="InterPro" id="IPR041872">
    <property type="entry name" value="Anticodon_Met"/>
</dbReference>
<evidence type="ECO:0000256" key="11">
    <source>
        <dbReference type="ARBA" id="ARBA00022917"/>
    </source>
</evidence>
<dbReference type="InterPro" id="IPR004495">
    <property type="entry name" value="Met-tRNA-synth_bsu_C"/>
</dbReference>
<evidence type="ECO:0000256" key="14">
    <source>
        <dbReference type="HAMAP-Rule" id="MF_00098"/>
    </source>
</evidence>
<evidence type="ECO:0000256" key="7">
    <source>
        <dbReference type="ARBA" id="ARBA00022741"/>
    </source>
</evidence>
<protein>
    <recommendedName>
        <fullName evidence="14">Methionine--tRNA ligase</fullName>
        <ecNumber evidence="14">6.1.1.10</ecNumber>
    </recommendedName>
    <alternativeName>
        <fullName evidence="14">Methionyl-tRNA synthetase</fullName>
        <shortName evidence="14">MetRS</shortName>
    </alternativeName>
</protein>
<proteinExistence type="inferred from homology"/>
<evidence type="ECO:0000256" key="6">
    <source>
        <dbReference type="ARBA" id="ARBA00022723"/>
    </source>
</evidence>
<dbReference type="EMBL" id="JAWDKC010000029">
    <property type="protein sequence ID" value="MDV0445979.1"/>
    <property type="molecule type" value="Genomic_DNA"/>
</dbReference>
<dbReference type="InterPro" id="IPR012340">
    <property type="entry name" value="NA-bd_OB-fold"/>
</dbReference>
<dbReference type="CDD" id="cd07957">
    <property type="entry name" value="Anticodon_Ia_Met"/>
    <property type="match status" value="1"/>
</dbReference>
<keyword evidence="7 14" id="KW-0547">Nucleotide-binding</keyword>
<evidence type="ECO:0000259" key="16">
    <source>
        <dbReference type="PROSITE" id="PS50886"/>
    </source>
</evidence>
<dbReference type="Gene3D" id="3.40.50.620">
    <property type="entry name" value="HUPs"/>
    <property type="match status" value="1"/>
</dbReference>
<feature type="binding site" evidence="14">
    <location>
        <position position="340"/>
    </location>
    <ligand>
        <name>ATP</name>
        <dbReference type="ChEBI" id="CHEBI:30616"/>
    </ligand>
</feature>
<keyword evidence="9 14" id="KW-0067">ATP-binding</keyword>
<evidence type="ECO:0000256" key="10">
    <source>
        <dbReference type="ARBA" id="ARBA00022884"/>
    </source>
</evidence>
<dbReference type="Gene3D" id="2.20.28.20">
    <property type="entry name" value="Methionyl-tRNA synthetase, Zn-domain"/>
    <property type="match status" value="1"/>
</dbReference>
<dbReference type="EC" id="6.1.1.10" evidence="14"/>
<dbReference type="Gene3D" id="1.10.730.10">
    <property type="entry name" value="Isoleucyl-tRNA Synthetase, Domain 1"/>
    <property type="match status" value="1"/>
</dbReference>
<dbReference type="InterPro" id="IPR009080">
    <property type="entry name" value="tRNAsynth_Ia_anticodon-bd"/>
</dbReference>
<evidence type="ECO:0000256" key="8">
    <source>
        <dbReference type="ARBA" id="ARBA00022833"/>
    </source>
</evidence>
<dbReference type="Pfam" id="PF19303">
    <property type="entry name" value="Anticodon_3"/>
    <property type="match status" value="1"/>
</dbReference>
<dbReference type="Pfam" id="PF09334">
    <property type="entry name" value="tRNA-synt_1g"/>
    <property type="match status" value="1"/>
</dbReference>
<evidence type="ECO:0000256" key="9">
    <source>
        <dbReference type="ARBA" id="ARBA00022840"/>
    </source>
</evidence>
<keyword evidence="10 14" id="KW-0694">RNA-binding</keyword>
<keyword evidence="6 14" id="KW-0479">Metal-binding</keyword>
<feature type="compositionally biased region" description="Basic and acidic residues" evidence="15">
    <location>
        <begin position="574"/>
        <end position="592"/>
    </location>
</feature>
<dbReference type="Pfam" id="PF01588">
    <property type="entry name" value="tRNA_bind"/>
    <property type="match status" value="1"/>
</dbReference>
<evidence type="ECO:0000256" key="3">
    <source>
        <dbReference type="ARBA" id="ARBA00022490"/>
    </source>
</evidence>
<dbReference type="InterPro" id="IPR014758">
    <property type="entry name" value="Met-tRNA_synth"/>
</dbReference>
<organism evidence="17 18">
    <name type="scientific">Methanimicrococcus hacksteinii</name>
    <dbReference type="NCBI Taxonomy" id="3028293"/>
    <lineage>
        <taxon>Archaea</taxon>
        <taxon>Methanobacteriati</taxon>
        <taxon>Methanobacteriota</taxon>
        <taxon>Stenosarchaea group</taxon>
        <taxon>Methanomicrobia</taxon>
        <taxon>Methanosarcinales</taxon>
        <taxon>Methanosarcinaceae</taxon>
        <taxon>Methanimicrococcus</taxon>
    </lineage>
</organism>
<dbReference type="InterPro" id="IPR002547">
    <property type="entry name" value="tRNA-bd_dom"/>
</dbReference>
<keyword evidence="3 14" id="KW-0963">Cytoplasm</keyword>
<evidence type="ECO:0000313" key="17">
    <source>
        <dbReference type="EMBL" id="MDV0445979.1"/>
    </source>
</evidence>
<feature type="binding site" evidence="14">
    <location>
        <position position="149"/>
    </location>
    <ligand>
        <name>Zn(2+)</name>
        <dbReference type="ChEBI" id="CHEBI:29105"/>
    </ligand>
</feature>
<dbReference type="NCBIfam" id="TIGR00399">
    <property type="entry name" value="metG_C_term"/>
    <property type="match status" value="1"/>
</dbReference>